<gene>
    <name evidence="2" type="ORF">L0668_12875</name>
</gene>
<dbReference type="Proteomes" id="UP001521137">
    <property type="component" value="Unassembled WGS sequence"/>
</dbReference>
<evidence type="ECO:0000313" key="3">
    <source>
        <dbReference type="Proteomes" id="UP001521137"/>
    </source>
</evidence>
<keyword evidence="3" id="KW-1185">Reference proteome</keyword>
<proteinExistence type="predicted"/>
<name>A0ABS9D7R8_9ALTE</name>
<feature type="domain" description="CBM20" evidence="1">
    <location>
        <begin position="8"/>
        <end position="102"/>
    </location>
</feature>
<dbReference type="CDD" id="cd07184">
    <property type="entry name" value="E_set_Isoamylase_like_N"/>
    <property type="match status" value="1"/>
</dbReference>
<dbReference type="InterPro" id="IPR013783">
    <property type="entry name" value="Ig-like_fold"/>
</dbReference>
<dbReference type="SUPFAM" id="SSF81296">
    <property type="entry name" value="E set domains"/>
    <property type="match status" value="1"/>
</dbReference>
<dbReference type="RefSeq" id="WP_235313045.1">
    <property type="nucleotide sequence ID" value="NZ_JAKGAS010000006.1"/>
</dbReference>
<evidence type="ECO:0000313" key="2">
    <source>
        <dbReference type="EMBL" id="MCF2949008.1"/>
    </source>
</evidence>
<dbReference type="Pfam" id="PF02922">
    <property type="entry name" value="CBM_48"/>
    <property type="match status" value="1"/>
</dbReference>
<sequence length="102" mass="11690">MAFKKQYLKSKAVCKVTFKLSKEEAQQAEKVSLVGEFNDWDKTSLPMKKLKNGGFTTTVDLPKDSAYQFRYLLDNEMWENDWQADSYVPSPISLEDNSVVAV</sequence>
<dbReference type="InterPro" id="IPR002044">
    <property type="entry name" value="CBM20"/>
</dbReference>
<evidence type="ECO:0000259" key="1">
    <source>
        <dbReference type="PROSITE" id="PS51166"/>
    </source>
</evidence>
<dbReference type="Gene3D" id="2.60.40.10">
    <property type="entry name" value="Immunoglobulins"/>
    <property type="match status" value="1"/>
</dbReference>
<dbReference type="EMBL" id="JAKGAS010000006">
    <property type="protein sequence ID" value="MCF2949008.1"/>
    <property type="molecule type" value="Genomic_DNA"/>
</dbReference>
<dbReference type="InterPro" id="IPR004193">
    <property type="entry name" value="Glyco_hydro_13_N"/>
</dbReference>
<protein>
    <submittedName>
        <fullName evidence="2">Isoamylase early set domain-containing protein</fullName>
    </submittedName>
</protein>
<accession>A0ABS9D7R8</accession>
<reference evidence="2 3" key="1">
    <citation type="submission" date="2022-01" db="EMBL/GenBank/DDBJ databases">
        <title>Paraglaciecola sp. G1-23.</title>
        <authorList>
            <person name="Jin M.S."/>
            <person name="Han D.M."/>
            <person name="Kim H.M."/>
            <person name="Jeon C.O."/>
        </authorList>
    </citation>
    <scope>NUCLEOTIDE SEQUENCE [LARGE SCALE GENOMIC DNA]</scope>
    <source>
        <strain evidence="2 3">G1-23</strain>
    </source>
</reference>
<dbReference type="InterPro" id="IPR014756">
    <property type="entry name" value="Ig_E-set"/>
</dbReference>
<comment type="caution">
    <text evidence="2">The sequence shown here is derived from an EMBL/GenBank/DDBJ whole genome shotgun (WGS) entry which is preliminary data.</text>
</comment>
<organism evidence="2 3">
    <name type="scientific">Paraglaciecola algarum</name>
    <dbReference type="NCBI Taxonomy" id="3050085"/>
    <lineage>
        <taxon>Bacteria</taxon>
        <taxon>Pseudomonadati</taxon>
        <taxon>Pseudomonadota</taxon>
        <taxon>Gammaproteobacteria</taxon>
        <taxon>Alteromonadales</taxon>
        <taxon>Alteromonadaceae</taxon>
        <taxon>Paraglaciecola</taxon>
    </lineage>
</organism>
<dbReference type="PROSITE" id="PS51166">
    <property type="entry name" value="CBM20"/>
    <property type="match status" value="1"/>
</dbReference>